<dbReference type="InterPro" id="IPR012341">
    <property type="entry name" value="6hp_glycosidase-like_sf"/>
</dbReference>
<protein>
    <submittedName>
        <fullName evidence="3">Trehalose/maltose hydrolase-like predicted phosphorylase/transcriptional regulator with XRE-family HTH domain</fullName>
    </submittedName>
</protein>
<dbReference type="Proteomes" id="UP000565579">
    <property type="component" value="Unassembled WGS sequence"/>
</dbReference>
<dbReference type="PANTHER" id="PTHR11051">
    <property type="entry name" value="GLYCOSYL HYDROLASE-RELATED"/>
    <property type="match status" value="1"/>
</dbReference>
<dbReference type="Gene3D" id="1.10.260.40">
    <property type="entry name" value="lambda repressor-like DNA-binding domains"/>
    <property type="match status" value="1"/>
</dbReference>
<proteinExistence type="predicted"/>
<dbReference type="Gene3D" id="2.30.110.10">
    <property type="entry name" value="Electron Transport, Fmn-binding Protein, Chain A"/>
    <property type="match status" value="1"/>
</dbReference>
<dbReference type="SUPFAM" id="SSF48208">
    <property type="entry name" value="Six-hairpin glycosidases"/>
    <property type="match status" value="1"/>
</dbReference>
<dbReference type="GO" id="GO:0005975">
    <property type="term" value="P:carbohydrate metabolic process"/>
    <property type="evidence" value="ECO:0007669"/>
    <property type="project" value="InterPro"/>
</dbReference>
<dbReference type="Gene3D" id="2.70.98.40">
    <property type="entry name" value="Glycoside hydrolase, family 65, N-terminal domain"/>
    <property type="match status" value="1"/>
</dbReference>
<dbReference type="Pfam" id="PF03633">
    <property type="entry name" value="Glyco_hydro_65C"/>
    <property type="match status" value="1"/>
</dbReference>
<dbReference type="GO" id="GO:0016757">
    <property type="term" value="F:glycosyltransferase activity"/>
    <property type="evidence" value="ECO:0007669"/>
    <property type="project" value="UniProtKB-ARBA"/>
</dbReference>
<dbReference type="CDD" id="cd00093">
    <property type="entry name" value="HTH_XRE"/>
    <property type="match status" value="1"/>
</dbReference>
<organism evidence="3 4">
    <name type="scientific">Nonomuraea rubra</name>
    <dbReference type="NCBI Taxonomy" id="46180"/>
    <lineage>
        <taxon>Bacteria</taxon>
        <taxon>Bacillati</taxon>
        <taxon>Actinomycetota</taxon>
        <taxon>Actinomycetes</taxon>
        <taxon>Streptosporangiales</taxon>
        <taxon>Streptosporangiaceae</taxon>
        <taxon>Nonomuraea</taxon>
    </lineage>
</organism>
<dbReference type="Pfam" id="PF12900">
    <property type="entry name" value="Pyridox_ox_2"/>
    <property type="match status" value="1"/>
</dbReference>
<dbReference type="SUPFAM" id="SSF50475">
    <property type="entry name" value="FMN-binding split barrel"/>
    <property type="match status" value="1"/>
</dbReference>
<evidence type="ECO:0000259" key="2">
    <source>
        <dbReference type="PROSITE" id="PS50943"/>
    </source>
</evidence>
<dbReference type="Gene3D" id="2.60.420.10">
    <property type="entry name" value="Maltose phosphorylase, domain 3"/>
    <property type="match status" value="1"/>
</dbReference>
<dbReference type="FunFam" id="1.50.10.10:FF:000053">
    <property type="entry name" value="Putative glycosyl hydrolase"/>
    <property type="match status" value="1"/>
</dbReference>
<dbReference type="SMART" id="SM00530">
    <property type="entry name" value="HTH_XRE"/>
    <property type="match status" value="1"/>
</dbReference>
<dbReference type="Pfam" id="PF13560">
    <property type="entry name" value="HTH_31"/>
    <property type="match status" value="1"/>
</dbReference>
<evidence type="ECO:0000313" key="3">
    <source>
        <dbReference type="EMBL" id="MBB6550254.1"/>
    </source>
</evidence>
<dbReference type="Pfam" id="PF03636">
    <property type="entry name" value="Glyco_hydro_65N"/>
    <property type="match status" value="1"/>
</dbReference>
<dbReference type="GO" id="GO:0003677">
    <property type="term" value="F:DNA binding"/>
    <property type="evidence" value="ECO:0007669"/>
    <property type="project" value="InterPro"/>
</dbReference>
<dbReference type="RefSeq" id="WP_185104557.1">
    <property type="nucleotide sequence ID" value="NZ_JACHMI010000001.1"/>
</dbReference>
<dbReference type="Pfam" id="PF03632">
    <property type="entry name" value="Glyco_hydro_65m"/>
    <property type="match status" value="1"/>
</dbReference>
<dbReference type="InterPro" id="IPR005196">
    <property type="entry name" value="Glyco_hydro_65_N"/>
</dbReference>
<comment type="caution">
    <text evidence="3">The sequence shown here is derived from an EMBL/GenBank/DDBJ whole genome shotgun (WGS) entry which is preliminary data.</text>
</comment>
<keyword evidence="1" id="KW-0326">Glycosidase</keyword>
<dbReference type="InterPro" id="IPR010982">
    <property type="entry name" value="Lambda_DNA-bd_dom_sf"/>
</dbReference>
<accession>A0A7X0NV80</accession>
<dbReference type="GO" id="GO:0030246">
    <property type="term" value="F:carbohydrate binding"/>
    <property type="evidence" value="ECO:0007669"/>
    <property type="project" value="InterPro"/>
</dbReference>
<dbReference type="InterPro" id="IPR001387">
    <property type="entry name" value="Cro/C1-type_HTH"/>
</dbReference>
<dbReference type="InterPro" id="IPR005195">
    <property type="entry name" value="Glyco_hydro_65_M"/>
</dbReference>
<dbReference type="Gene3D" id="1.50.10.10">
    <property type="match status" value="1"/>
</dbReference>
<dbReference type="PANTHER" id="PTHR11051:SF8">
    <property type="entry name" value="PROTEIN-GLUCOSYLGALACTOSYLHYDROXYLYSINE GLUCOSIDASE"/>
    <property type="match status" value="1"/>
</dbReference>
<dbReference type="EMBL" id="JACHMI010000001">
    <property type="protein sequence ID" value="MBB6550254.1"/>
    <property type="molecule type" value="Genomic_DNA"/>
</dbReference>
<evidence type="ECO:0000313" key="4">
    <source>
        <dbReference type="Proteomes" id="UP000565579"/>
    </source>
</evidence>
<dbReference type="SUPFAM" id="SSF47413">
    <property type="entry name" value="lambda repressor-like DNA-binding domains"/>
    <property type="match status" value="1"/>
</dbReference>
<dbReference type="InterPro" id="IPR024747">
    <property type="entry name" value="Pyridox_Oxase-rel"/>
</dbReference>
<sequence>MNDRVPDAWVLVYEGFEPSGEGLREALCTLGNGRFATRGATPDGQPRTPGTYLAGCYDRLDSVVAGHTVTNEDLVNLPDWLPLTFATPGSGWFRPERADLPLYRHELDLRRGVLVRDLRWRDGEGRITRVRQRRLVSMADPYLAAMQTTFTAENWSGPLRVRATLEGRVRNEGVARYRDLRGDHLTGHATGSEDDLAWLTARTRSSHVVVALAARMDGDVPARPSLGAGHITSDHVLDLAEGVPADLTKVVALTSSRDPASHDPRTSALRHVRRAPPFAELLARHEAAWELLWRRARLDVDGPELSLVVHLHIFHLLQTLSPHTAGLDAGVPARGLHGEAYRGHVFWDELFVQPWLDLRFPQISRGLLRYRWRRLPEARDAAREAGLDGAMFPWQSGSDGREESQTLHLNPASGRWLPDHSRLQRHVGLAVAYNVWHHYLATGSMPPWCAELLLDIARFFASLAVPAGDRYEIRGVMGPDEYHDAYPGAAVPGLDNNAYTNVMTAWLMARARDTAALAPDLPPGLAPSAAELERWDDVGRRLRVDFHDGVISQFTGYADLLELDWDRFAGVRRLDRALEADGDDVNRYKASKQADTLMLCYLLTGEELTGTLERLGYPVDPDLISRTVSYYLRRTSHGSTLSAVVHAWVLARSNRAQSWRFFTEALYSDIKDVQGGTTAEGIHLGAMGGTLDLLQRCYLGLEVGPGGLRLDPLLPEELGLVSMPIRYRGRQVFIDADHDEARLNGAARRTFGRGEVIMTGTGDLGRRVIHHRERLGLTREQVAERADMSPGYLKYLEENADTPDTGALYRLADALGTTVEDLLGGGHDRPPGRGPAMAHPSLEMLDEQECRRLIAPGGIGRVAFNGSHGPTVLPVNYKMHEGAIVFRTAVGGAMDKDLSTGLAGVDILIAFEIDNIDEANREGWSVLVQGPAHHVPPEETNGPQGTGVTPWAGGERELYIRIVPQHITGRRIHGI</sequence>
<keyword evidence="3" id="KW-0378">Hydrolase</keyword>
<feature type="domain" description="HTH cro/C1-type" evidence="2">
    <location>
        <begin position="768"/>
        <end position="822"/>
    </location>
</feature>
<dbReference type="PROSITE" id="PS50943">
    <property type="entry name" value="HTH_CROC1"/>
    <property type="match status" value="1"/>
</dbReference>
<dbReference type="InterPro" id="IPR005194">
    <property type="entry name" value="Glyco_hydro_65_C"/>
</dbReference>
<dbReference type="InterPro" id="IPR012349">
    <property type="entry name" value="Split_barrel_FMN-bd"/>
</dbReference>
<evidence type="ECO:0000256" key="1">
    <source>
        <dbReference type="ARBA" id="ARBA00023295"/>
    </source>
</evidence>
<dbReference type="AlphaFoldDB" id="A0A7X0NV80"/>
<dbReference type="InterPro" id="IPR008928">
    <property type="entry name" value="6-hairpin_glycosidase_sf"/>
</dbReference>
<name>A0A7X0NV80_9ACTN</name>
<dbReference type="GO" id="GO:0004553">
    <property type="term" value="F:hydrolase activity, hydrolyzing O-glycosyl compounds"/>
    <property type="evidence" value="ECO:0007669"/>
    <property type="project" value="TreeGrafter"/>
</dbReference>
<gene>
    <name evidence="3" type="ORF">HD593_005049</name>
</gene>
<keyword evidence="4" id="KW-1185">Reference proteome</keyword>
<dbReference type="SUPFAM" id="SSF74650">
    <property type="entry name" value="Galactose mutarotase-like"/>
    <property type="match status" value="1"/>
</dbReference>
<reference evidence="3 4" key="1">
    <citation type="submission" date="2020-08" db="EMBL/GenBank/DDBJ databases">
        <title>Sequencing the genomes of 1000 actinobacteria strains.</title>
        <authorList>
            <person name="Klenk H.-P."/>
        </authorList>
    </citation>
    <scope>NUCLEOTIDE SEQUENCE [LARGE SCALE GENOMIC DNA]</scope>
    <source>
        <strain evidence="3 4">DSM 43768</strain>
    </source>
</reference>
<dbReference type="InterPro" id="IPR011013">
    <property type="entry name" value="Gal_mutarotase_sf_dom"/>
</dbReference>
<dbReference type="InterPro" id="IPR037018">
    <property type="entry name" value="GH65_N"/>
</dbReference>